<reference evidence="3" key="1">
    <citation type="journal article" date="2023" name="Int. J. Syst. Evol. Microbiol.">
        <title>Mesoterricola silvestris gen. nov., sp. nov., Mesoterricola sediminis sp. nov., Geothrix oryzae sp. nov., Geothrix edaphica sp. nov., Geothrix rubra sp. nov., and Geothrix limicola sp. nov., six novel members of Acidobacteriota isolated from soils.</title>
        <authorList>
            <person name="Itoh H."/>
            <person name="Sugisawa Y."/>
            <person name="Mise K."/>
            <person name="Xu Z."/>
            <person name="Kuniyasu M."/>
            <person name="Ushijima N."/>
            <person name="Kawano K."/>
            <person name="Kobayashi E."/>
            <person name="Shiratori Y."/>
            <person name="Masuda Y."/>
            <person name="Senoo K."/>
        </authorList>
    </citation>
    <scope>NUCLEOTIDE SEQUENCE</scope>
    <source>
        <strain evidence="3">W786</strain>
    </source>
</reference>
<dbReference type="InterPro" id="IPR003346">
    <property type="entry name" value="Transposase_20"/>
</dbReference>
<protein>
    <submittedName>
        <fullName evidence="3">IS110 family transposase</fullName>
    </submittedName>
</protein>
<dbReference type="PANTHER" id="PTHR33055:SF15">
    <property type="entry name" value="TRANSPOSASE-RELATED"/>
    <property type="match status" value="1"/>
</dbReference>
<dbReference type="KEGG" id="msea:METESE_04380"/>
<dbReference type="GO" id="GO:0003677">
    <property type="term" value="F:DNA binding"/>
    <property type="evidence" value="ECO:0007669"/>
    <property type="project" value="InterPro"/>
</dbReference>
<dbReference type="InterPro" id="IPR002525">
    <property type="entry name" value="Transp_IS110-like_N"/>
</dbReference>
<dbReference type="RefSeq" id="WP_316410989.1">
    <property type="nucleotide sequence ID" value="NZ_AP027081.1"/>
</dbReference>
<dbReference type="Pfam" id="PF02371">
    <property type="entry name" value="Transposase_20"/>
    <property type="match status" value="1"/>
</dbReference>
<evidence type="ECO:0000313" key="4">
    <source>
        <dbReference type="Proteomes" id="UP001228113"/>
    </source>
</evidence>
<dbReference type="EMBL" id="AP027081">
    <property type="protein sequence ID" value="BDU75480.1"/>
    <property type="molecule type" value="Genomic_DNA"/>
</dbReference>
<gene>
    <name evidence="3" type="ORF">METESE_04380</name>
</gene>
<accession>A0AA48GW38</accession>
<organism evidence="3 4">
    <name type="scientific">Mesoterricola sediminis</name>
    <dbReference type="NCBI Taxonomy" id="2927980"/>
    <lineage>
        <taxon>Bacteria</taxon>
        <taxon>Pseudomonadati</taxon>
        <taxon>Acidobacteriota</taxon>
        <taxon>Holophagae</taxon>
        <taxon>Holophagales</taxon>
        <taxon>Holophagaceae</taxon>
        <taxon>Mesoterricola</taxon>
    </lineage>
</organism>
<name>A0AA48GW38_9BACT</name>
<evidence type="ECO:0000259" key="1">
    <source>
        <dbReference type="Pfam" id="PF01548"/>
    </source>
</evidence>
<dbReference type="PANTHER" id="PTHR33055">
    <property type="entry name" value="TRANSPOSASE FOR INSERTION SEQUENCE ELEMENT IS1111A"/>
    <property type="match status" value="1"/>
</dbReference>
<evidence type="ECO:0000313" key="3">
    <source>
        <dbReference type="EMBL" id="BDU75480.1"/>
    </source>
</evidence>
<feature type="domain" description="Transposase IS116/IS110/IS902 C-terminal" evidence="2">
    <location>
        <begin position="252"/>
        <end position="336"/>
    </location>
</feature>
<dbReference type="GO" id="GO:0004803">
    <property type="term" value="F:transposase activity"/>
    <property type="evidence" value="ECO:0007669"/>
    <property type="project" value="InterPro"/>
</dbReference>
<dbReference type="GO" id="GO:0006313">
    <property type="term" value="P:DNA transposition"/>
    <property type="evidence" value="ECO:0007669"/>
    <property type="project" value="InterPro"/>
</dbReference>
<dbReference type="NCBIfam" id="NF033542">
    <property type="entry name" value="transpos_IS110"/>
    <property type="match status" value="1"/>
</dbReference>
<dbReference type="Pfam" id="PF01548">
    <property type="entry name" value="DEDD_Tnp_IS110"/>
    <property type="match status" value="1"/>
</dbReference>
<evidence type="ECO:0000259" key="2">
    <source>
        <dbReference type="Pfam" id="PF02371"/>
    </source>
</evidence>
<dbReference type="InterPro" id="IPR047650">
    <property type="entry name" value="Transpos_IS110"/>
</dbReference>
<sequence>MEVLHARCAGLDLGKELVVACRRVVGSSGATSEVRSFGASVRELMRLRDWLEEAGITHVVMEATGVYWKPVWHALEDSFELILANPKHVKQVPGRKSDVNDAQWLADLLAHGLIQASFVPPRATQELRDLTRTHKQLTREVARHALRIQKVLEDADIKLSGVLTDVLGASGKRILKAIVGGEQSPEILANLALRTARKKIPELQEALGGHIRSHHRFPIGIHLAQIEAIEGSIAQVEGRLEEHLKPQAEQVRLLCTIPGIGLIAARTILAEIGSDMTRFPTVGHLVSWAGFCPQMHESAGKRKSTRIRKGAPWLKEMLVQCAWPAIKVKDSYLRARFNRLKARRGSKKAIVAIAADMLRAAYFILKREVPYTDLGGDYYDRLDSNKARANLVRRLKALGYEVQLTPVA</sequence>
<keyword evidence="4" id="KW-1185">Reference proteome</keyword>
<feature type="domain" description="Transposase IS110-like N-terminal" evidence="1">
    <location>
        <begin position="9"/>
        <end position="154"/>
    </location>
</feature>
<dbReference type="Proteomes" id="UP001228113">
    <property type="component" value="Chromosome"/>
</dbReference>
<proteinExistence type="predicted"/>
<dbReference type="AlphaFoldDB" id="A0AA48GW38"/>